<protein>
    <submittedName>
        <fullName evidence="2">RNA polymerase sigma factor</fullName>
    </submittedName>
</protein>
<evidence type="ECO:0000259" key="1">
    <source>
        <dbReference type="Pfam" id="PF22233"/>
    </source>
</evidence>
<reference evidence="2" key="1">
    <citation type="journal article" date="2021" name="Proc. Natl. Acad. Sci. U.S.A.">
        <title>A Catalog of Tens of Thousands of Viruses from Human Metagenomes Reveals Hidden Associations with Chronic Diseases.</title>
        <authorList>
            <person name="Tisza M.J."/>
            <person name="Buck C.B."/>
        </authorList>
    </citation>
    <scope>NUCLEOTIDE SEQUENCE</scope>
    <source>
        <strain evidence="2">CtTBd21</strain>
    </source>
</reference>
<accession>A0A8S5Q7F7</accession>
<dbReference type="Pfam" id="PF22233">
    <property type="entry name" value="PhyR_sigma-like"/>
    <property type="match status" value="1"/>
</dbReference>
<organism evidence="2">
    <name type="scientific">Siphoviridae sp. ctTBd21</name>
    <dbReference type="NCBI Taxonomy" id="2825516"/>
    <lineage>
        <taxon>Viruses</taxon>
        <taxon>Duplodnaviria</taxon>
        <taxon>Heunggongvirae</taxon>
        <taxon>Uroviricota</taxon>
        <taxon>Caudoviricetes</taxon>
    </lineage>
</organism>
<dbReference type="SUPFAM" id="SSF88659">
    <property type="entry name" value="Sigma3 and sigma4 domains of RNA polymerase sigma factors"/>
    <property type="match status" value="1"/>
</dbReference>
<dbReference type="InterPro" id="IPR036388">
    <property type="entry name" value="WH-like_DNA-bd_sf"/>
</dbReference>
<dbReference type="InterPro" id="IPR053867">
    <property type="entry name" value="PhyR_sigma4"/>
</dbReference>
<proteinExistence type="predicted"/>
<dbReference type="Gene3D" id="1.10.10.10">
    <property type="entry name" value="Winged helix-like DNA-binding domain superfamily/Winged helix DNA-binding domain"/>
    <property type="match status" value="1"/>
</dbReference>
<dbReference type="InterPro" id="IPR013324">
    <property type="entry name" value="RNA_pol_sigma_r3/r4-like"/>
</dbReference>
<dbReference type="EMBL" id="BK015593">
    <property type="protein sequence ID" value="DAE14769.1"/>
    <property type="molecule type" value="Genomic_DNA"/>
</dbReference>
<evidence type="ECO:0000313" key="2">
    <source>
        <dbReference type="EMBL" id="DAE14769.1"/>
    </source>
</evidence>
<sequence>MRVKKTRQDQRGVYRYPVDVPDGRGGYRRSYNVVRPGEGGVTEVWIRDLHRMDDNEVNNNIKNGHPKLTAEQKAVKKEWEEAHPGEKFDMNWNLSLDYIAGDTDDGELDKSSVLAGASYDPFDEDVPDEVLKLREIAATKMTDRQRQAYQLIGLEGYSRTETAKIMGVSVKVAKVHYDKAIECIKKNF</sequence>
<feature type="domain" description="PhyR sigma4" evidence="1">
    <location>
        <begin position="140"/>
        <end position="184"/>
    </location>
</feature>
<name>A0A8S5Q7F7_9CAUD</name>